<name>A0AAP2BJS4_KLEOX</name>
<dbReference type="RefSeq" id="WP_210846278.1">
    <property type="nucleotide sequence ID" value="NZ_JAGKON010000013.1"/>
</dbReference>
<reference evidence="1 2" key="1">
    <citation type="submission" date="2021-03" db="EMBL/GenBank/DDBJ databases">
        <authorList>
            <person name="Stanton E."/>
        </authorList>
    </citation>
    <scope>NUCLEOTIDE SEQUENCE [LARGE SCALE GENOMIC DNA]</scope>
    <source>
        <strain evidence="1 2">2020EL-00037</strain>
    </source>
</reference>
<gene>
    <name evidence="1" type="ORF">J7S78_13840</name>
</gene>
<dbReference type="AlphaFoldDB" id="A0AAP2BJS4"/>
<evidence type="ECO:0000313" key="1">
    <source>
        <dbReference type="EMBL" id="MBQ0600875.1"/>
    </source>
</evidence>
<dbReference type="EMBL" id="JAGKON010000013">
    <property type="protein sequence ID" value="MBQ0600875.1"/>
    <property type="molecule type" value="Genomic_DNA"/>
</dbReference>
<accession>A0AAP2BJS4</accession>
<comment type="caution">
    <text evidence="1">The sequence shown here is derived from an EMBL/GenBank/DDBJ whole genome shotgun (WGS) entry which is preliminary data.</text>
</comment>
<evidence type="ECO:0000313" key="2">
    <source>
        <dbReference type="Proteomes" id="UP000673434"/>
    </source>
</evidence>
<protein>
    <submittedName>
        <fullName evidence="1">Uncharacterized protein</fullName>
    </submittedName>
</protein>
<proteinExistence type="predicted"/>
<sequence length="114" mass="13032">MTRKLIRLGSKKLFFTTENETTVPDKSSGLIYPVPQGFAITDRRGEAKLLIVADEDGELCWFVSGRKHSGKYRMSHTTRDDEKEFGLDTMKYAEVIALATSIYRKCQQYLAEMT</sequence>
<dbReference type="Proteomes" id="UP000673434">
    <property type="component" value="Unassembled WGS sequence"/>
</dbReference>
<organism evidence="1 2">
    <name type="scientific">Klebsiella oxytoca</name>
    <dbReference type="NCBI Taxonomy" id="571"/>
    <lineage>
        <taxon>Bacteria</taxon>
        <taxon>Pseudomonadati</taxon>
        <taxon>Pseudomonadota</taxon>
        <taxon>Gammaproteobacteria</taxon>
        <taxon>Enterobacterales</taxon>
        <taxon>Enterobacteriaceae</taxon>
        <taxon>Klebsiella/Raoultella group</taxon>
        <taxon>Klebsiella</taxon>
    </lineage>
</organism>
<keyword evidence="2" id="KW-1185">Reference proteome</keyword>